<evidence type="ECO:0000259" key="2">
    <source>
        <dbReference type="Pfam" id="PF16561"/>
    </source>
</evidence>
<dbReference type="CDD" id="cd02859">
    <property type="entry name" value="E_set_AMPKbeta_like_N"/>
    <property type="match status" value="4"/>
</dbReference>
<dbReference type="InterPro" id="IPR032640">
    <property type="entry name" value="AMPK1_CBM"/>
</dbReference>
<dbReference type="PANTHER" id="PTHR10343">
    <property type="entry name" value="5'-AMP-ACTIVATED PROTEIN KINASE , BETA SUBUNIT"/>
    <property type="match status" value="1"/>
</dbReference>
<feature type="domain" description="AMP-activated protein kinase glycogen-binding" evidence="2">
    <location>
        <begin position="412"/>
        <end position="480"/>
    </location>
</feature>
<feature type="domain" description="AMP-activated protein kinase glycogen-binding" evidence="2">
    <location>
        <begin position="163"/>
        <end position="234"/>
    </location>
</feature>
<organism evidence="3 4">
    <name type="scientific">Rufibacter immobilis</name>
    <dbReference type="NCBI Taxonomy" id="1348778"/>
    <lineage>
        <taxon>Bacteria</taxon>
        <taxon>Pseudomonadati</taxon>
        <taxon>Bacteroidota</taxon>
        <taxon>Cytophagia</taxon>
        <taxon>Cytophagales</taxon>
        <taxon>Hymenobacteraceae</taxon>
        <taxon>Rufibacter</taxon>
    </lineage>
</organism>
<accession>A0A3M9MR19</accession>
<feature type="domain" description="AMP-activated protein kinase glycogen-binding" evidence="2">
    <location>
        <begin position="334"/>
        <end position="397"/>
    </location>
</feature>
<sequence>MEMMCARPFWKRNLHLLGCLLLLCLMVTLEAAGQQKYTVRNGKMLIELGKSLTPVELDSFIHKFKLSDLGLKGLYLKQSTDSLRKQGWRVELDHPDIYVLTKPMGGFDNITDALERIIITDPSNSTKAQFPAVSQGQRYGGNRFRNKSSFLVKNNLVYFFLRNQQKAQKVLLAGSFSNWQQEALPMTRTDSGWVVPVKLSPGKYWYKFIIDDRWALDEDNQLRENDGRGNTNSVFYRTNSIFRLNGFLNVKRVFLAGSFNDWRERELLMVKTPKGWELPLYLPEGTHTYKFIADGQWHSDPNNPNRYPDEFGGYNSVLRLGKPHTFLLPGYPDAERVVLAGSFNKWREDELFLSKTARGWEINYTLGPGNYSYKFIVDRRWVPDPAQAKNGEQSENSYLIIEPNYTFRLKGHSKAKDVFLSGDFNNWSPNGFRMKREGTDWVFRVHLPPGKTRYKFVVDGNWIVDPENKLWEQNEYHTGNSVLWVEAF</sequence>
<dbReference type="Gene3D" id="2.60.40.10">
    <property type="entry name" value="Immunoglobulins"/>
    <property type="match status" value="4"/>
</dbReference>
<reference evidence="3 4" key="1">
    <citation type="submission" date="2018-11" db="EMBL/GenBank/DDBJ databases">
        <title>Rufibacter latericius sp. nov., isolated from water in Baiyang Lake.</title>
        <authorList>
            <person name="Yang Y."/>
        </authorList>
    </citation>
    <scope>NUCLEOTIDE SEQUENCE [LARGE SCALE GENOMIC DNA]</scope>
    <source>
        <strain evidence="3 4">MCC P1</strain>
    </source>
</reference>
<comment type="similarity">
    <text evidence="1">Belongs to the 5'-AMP-activated protein kinase beta subunit family.</text>
</comment>
<dbReference type="RefSeq" id="WP_123134451.1">
    <property type="nucleotide sequence ID" value="NZ_RJJE01000017.1"/>
</dbReference>
<evidence type="ECO:0000313" key="3">
    <source>
        <dbReference type="EMBL" id="RNI27984.1"/>
    </source>
</evidence>
<dbReference type="EMBL" id="RJJE01000017">
    <property type="protein sequence ID" value="RNI27984.1"/>
    <property type="molecule type" value="Genomic_DNA"/>
</dbReference>
<feature type="domain" description="AMP-activated protein kinase glycogen-binding" evidence="2">
    <location>
        <begin position="251"/>
        <end position="321"/>
    </location>
</feature>
<evidence type="ECO:0000313" key="4">
    <source>
        <dbReference type="Proteomes" id="UP000271010"/>
    </source>
</evidence>
<dbReference type="InterPro" id="IPR014756">
    <property type="entry name" value="Ig_E-set"/>
</dbReference>
<dbReference type="InterPro" id="IPR050827">
    <property type="entry name" value="CRP1_MDG1_kinase"/>
</dbReference>
<comment type="caution">
    <text evidence="3">The sequence shown here is derived from an EMBL/GenBank/DDBJ whole genome shotgun (WGS) entry which is preliminary data.</text>
</comment>
<name>A0A3M9MR19_9BACT</name>
<dbReference type="AlphaFoldDB" id="A0A3M9MR19"/>
<protein>
    <recommendedName>
        <fullName evidence="2">AMP-activated protein kinase glycogen-binding domain-containing protein</fullName>
    </recommendedName>
</protein>
<dbReference type="Proteomes" id="UP000271010">
    <property type="component" value="Unassembled WGS sequence"/>
</dbReference>
<dbReference type="SUPFAM" id="SSF81296">
    <property type="entry name" value="E set domains"/>
    <property type="match status" value="4"/>
</dbReference>
<dbReference type="Pfam" id="PF16561">
    <property type="entry name" value="AMPK1_CBM"/>
    <property type="match status" value="4"/>
</dbReference>
<dbReference type="OrthoDB" id="5451596at2"/>
<gene>
    <name evidence="3" type="ORF">EFA69_18025</name>
</gene>
<dbReference type="PANTHER" id="PTHR10343:SF84">
    <property type="entry name" value="5'-AMP-ACTIVATED PROTEIN KINASE SUBUNIT BETA-1"/>
    <property type="match status" value="1"/>
</dbReference>
<keyword evidence="4" id="KW-1185">Reference proteome</keyword>
<proteinExistence type="inferred from homology"/>
<evidence type="ECO:0000256" key="1">
    <source>
        <dbReference type="ARBA" id="ARBA00010926"/>
    </source>
</evidence>
<dbReference type="InterPro" id="IPR013783">
    <property type="entry name" value="Ig-like_fold"/>
</dbReference>